<dbReference type="KEGG" id="harc:HARCEL1_06550"/>
<keyword evidence="2" id="KW-0326">Glycosidase</keyword>
<dbReference type="Gene3D" id="3.20.20.80">
    <property type="entry name" value="Glycosidases"/>
    <property type="match status" value="1"/>
</dbReference>
<dbReference type="PANTHER" id="PTHR34142">
    <property type="entry name" value="ENDO-BETA-1,4-GLUCANASE A"/>
    <property type="match status" value="1"/>
</dbReference>
<name>A0A2R4X0T1_9EURY</name>
<dbReference type="InterPro" id="IPR006311">
    <property type="entry name" value="TAT_signal"/>
</dbReference>
<protein>
    <submittedName>
        <fullName evidence="4">Glycoside hydrolase family 5</fullName>
    </submittedName>
</protein>
<evidence type="ECO:0000313" key="4">
    <source>
        <dbReference type="EMBL" id="AWB27385.1"/>
    </source>
</evidence>
<accession>A0A2R4X0T1</accession>
<dbReference type="GO" id="GO:0000272">
    <property type="term" value="P:polysaccharide catabolic process"/>
    <property type="evidence" value="ECO:0007669"/>
    <property type="project" value="InterPro"/>
</dbReference>
<dbReference type="InterPro" id="IPR017853">
    <property type="entry name" value="GH"/>
</dbReference>
<dbReference type="Proteomes" id="UP000244727">
    <property type="component" value="Chromosome"/>
</dbReference>
<sequence length="484" mass="53032">MVRERRQSVERGPEETVDSVRRRTFLKATGAAGAMTVGSGLMGAAAADNHLPPIERDGNKLTAGGEEIDLHGVNIADPKRVDVTAPARGKTAAQAIEMVTDESDGWNTNVVRLPVQPVDIGEHPPGEGPEPPAFTDEQLVAYMDEHLDAAVQACADNGAYAIIDYHRHRNMPWGSTPEGGEFSPNEALSDEVINFWDIVAARYGEMDHVIFEMYNEPQGNPNYGVSGQALVDFWSNWKTTAQPWVDAIREHTDNLVLVGSPRYSQLTAGAVIEEFDGENLAYTLHIYPAHDPTEPADYDDWVTPVNYDGGDVPYDERPAWEVVPVVMSEWGFDPDADLAAGGGVTESTVEGSDWAEHDPDYGQHVVEWLRTRPVHSTAWVFDPLWDPNMVDFGFETDGSVGTPYNDEPIPEKCSELPCEWTLTTGDYMGDTVKQFLANPSAAAIYAGEDGELQPSEVMAAQGDYLTGDAPLPTVVDVMRAFFFN</sequence>
<keyword evidence="1 4" id="KW-0378">Hydrolase</keyword>
<dbReference type="Pfam" id="PF00150">
    <property type="entry name" value="Cellulase"/>
    <property type="match status" value="1"/>
</dbReference>
<dbReference type="EMBL" id="CP028858">
    <property type="protein sequence ID" value="AWB27385.1"/>
    <property type="molecule type" value="Genomic_DNA"/>
</dbReference>
<dbReference type="GO" id="GO:0004553">
    <property type="term" value="F:hydrolase activity, hydrolyzing O-glycosyl compounds"/>
    <property type="evidence" value="ECO:0007669"/>
    <property type="project" value="InterPro"/>
</dbReference>
<dbReference type="SUPFAM" id="SSF51445">
    <property type="entry name" value="(Trans)glycosidases"/>
    <property type="match status" value="1"/>
</dbReference>
<evidence type="ECO:0000259" key="3">
    <source>
        <dbReference type="Pfam" id="PF00150"/>
    </source>
</evidence>
<dbReference type="AlphaFoldDB" id="A0A2R4X0T1"/>
<feature type="domain" description="Glycoside hydrolase family 5" evidence="3">
    <location>
        <begin position="95"/>
        <end position="333"/>
    </location>
</feature>
<dbReference type="PANTHER" id="PTHR34142:SF1">
    <property type="entry name" value="GLYCOSIDE HYDROLASE FAMILY 5 DOMAIN-CONTAINING PROTEIN"/>
    <property type="match status" value="1"/>
</dbReference>
<reference evidence="4 5" key="1">
    <citation type="submission" date="2018-04" db="EMBL/GenBank/DDBJ databases">
        <title>Halococcoides cellulosivorans gen. nov., sp. nov., an extremely halophilic cellulose-utilizing haloarchaeon from hypersaline lakes.</title>
        <authorList>
            <person name="Sorokin D.Y."/>
            <person name="Toshchakov S.V."/>
            <person name="Samarov N.I."/>
            <person name="Korzhenkov A."/>
            <person name="Kublanov I.V."/>
        </authorList>
    </citation>
    <scope>NUCLEOTIDE SEQUENCE [LARGE SCALE GENOMIC DNA]</scope>
    <source>
        <strain evidence="4 5">HArcel1</strain>
    </source>
</reference>
<keyword evidence="5" id="KW-1185">Reference proteome</keyword>
<dbReference type="PROSITE" id="PS51318">
    <property type="entry name" value="TAT"/>
    <property type="match status" value="1"/>
</dbReference>
<gene>
    <name evidence="4" type="ORF">HARCEL1_06550</name>
</gene>
<evidence type="ECO:0000256" key="1">
    <source>
        <dbReference type="ARBA" id="ARBA00022801"/>
    </source>
</evidence>
<organism evidence="4 5">
    <name type="scientific">Halococcoides cellulosivorans</name>
    <dbReference type="NCBI Taxonomy" id="1679096"/>
    <lineage>
        <taxon>Archaea</taxon>
        <taxon>Methanobacteriati</taxon>
        <taxon>Methanobacteriota</taxon>
        <taxon>Stenosarchaea group</taxon>
        <taxon>Halobacteria</taxon>
        <taxon>Halobacteriales</taxon>
        <taxon>Haloarculaceae</taxon>
        <taxon>Halococcoides</taxon>
    </lineage>
</organism>
<evidence type="ECO:0000256" key="2">
    <source>
        <dbReference type="ARBA" id="ARBA00023295"/>
    </source>
</evidence>
<evidence type="ECO:0000313" key="5">
    <source>
        <dbReference type="Proteomes" id="UP000244727"/>
    </source>
</evidence>
<dbReference type="InterPro" id="IPR001547">
    <property type="entry name" value="Glyco_hydro_5"/>
</dbReference>
<proteinExistence type="predicted"/>